<dbReference type="Proteomes" id="UP000057158">
    <property type="component" value="Chromosome"/>
</dbReference>
<dbReference type="GO" id="GO:0003690">
    <property type="term" value="F:double-stranded DNA binding"/>
    <property type="evidence" value="ECO:0007669"/>
    <property type="project" value="InterPro"/>
</dbReference>
<evidence type="ECO:0000313" key="1">
    <source>
        <dbReference type="EMBL" id="ALC15629.1"/>
    </source>
</evidence>
<dbReference type="STRING" id="1603606.DSOUD_0842"/>
<dbReference type="EMBL" id="CP010802">
    <property type="protein sequence ID" value="ALC15629.1"/>
    <property type="molecule type" value="Genomic_DNA"/>
</dbReference>
<reference evidence="1 2" key="1">
    <citation type="submission" date="2015-07" db="EMBL/GenBank/DDBJ databases">
        <title>Isolation and Genomic Characterization of a Novel Halophilic Metal-Reducing Deltaproteobacterium from the Deep Subsurface.</title>
        <authorList>
            <person name="Badalamenti J.P."/>
            <person name="Summers Z.M."/>
            <person name="Gralnick J.A."/>
            <person name="Bond D.R."/>
        </authorList>
    </citation>
    <scope>NUCLEOTIDE SEQUENCE [LARGE SCALE GENOMIC DNA]</scope>
    <source>
        <strain evidence="1 2">WTL</strain>
    </source>
</reference>
<name>A0A0M3QF55_9BACT</name>
<organism evidence="1 2">
    <name type="scientific">Desulfuromonas soudanensis</name>
    <dbReference type="NCBI Taxonomy" id="1603606"/>
    <lineage>
        <taxon>Bacteria</taxon>
        <taxon>Pseudomonadati</taxon>
        <taxon>Thermodesulfobacteriota</taxon>
        <taxon>Desulfuromonadia</taxon>
        <taxon>Desulfuromonadales</taxon>
        <taxon>Desulfuromonadaceae</taxon>
        <taxon>Desulfuromonas</taxon>
    </lineage>
</organism>
<dbReference type="GO" id="GO:0042262">
    <property type="term" value="P:DNA protection"/>
    <property type="evidence" value="ECO:0007669"/>
    <property type="project" value="InterPro"/>
</dbReference>
<accession>A0A0M3QF55</accession>
<dbReference type="RefSeq" id="WP_053549820.1">
    <property type="nucleotide sequence ID" value="NZ_CP010802.1"/>
</dbReference>
<gene>
    <name evidence="1" type="ORF">DSOUD_0842</name>
</gene>
<dbReference type="SUPFAM" id="SSF161266">
    <property type="entry name" value="Gam-like"/>
    <property type="match status" value="1"/>
</dbReference>
<dbReference type="OrthoDB" id="7061174at2"/>
<protein>
    <submittedName>
        <fullName evidence="1">Uncharacterized protein</fullName>
    </submittedName>
</protein>
<sequence length="175" mass="19207">MATLAEIEKSTCEFADKRAALLALVQELQDEIEGTKRKRLPAIKEAAADLTIAHEALYAEVEGAAPLFEKPKTRTFAGIRVGFKKEKGKIVIEDEETTIALIRKVVPKLADQLVQKKEYCLKTGLEQLPAATLKMIGVTITADTDAVYIKPIGDDIDKFVGALLEEGEKLLREVA</sequence>
<proteinExistence type="predicted"/>
<dbReference type="KEGG" id="des:DSOUD_0842"/>
<dbReference type="AlphaFoldDB" id="A0A0M3QF55"/>
<keyword evidence="2" id="KW-1185">Reference proteome</keyword>
<dbReference type="PATRIC" id="fig|1603606.3.peg.925"/>
<evidence type="ECO:0000313" key="2">
    <source>
        <dbReference type="Proteomes" id="UP000057158"/>
    </source>
</evidence>